<sequence>MTMQSLAATALAATLVILGTAGTGADAWPWMNPTLSPDQRADLVLRQMTPDEKQRLVFGSFATDLPAKFYRAPREARYGSAGYVPGIPRLGLPPQWQTDAGIGVATQGSAPKKLERTALPSGIATTASWNPEIARRGGAMIGREARLSGFNVMLAGGVNLARDPRNGRTFEYGGEDPLLAGTMIGHHVAGIQSNHIISTVKHFALNNQESGRHLLDARIDEAGARMSDLLAFQFAIERSDAGSVMCAYNRVNGTYACENHWLLTQVLRDDWGFRGYVLSDWGAVHSTEQSAKAGLDQDSGFPFDAQPYFGAPLRQAVAQGRVTGHRLNEMAHRILRAMFDNGVVDHPVTPQETEIDFAAHAEVTRTAAEQGAVLLRNEGRLLPLSADLRRIAVIGGHADVGVLSGGGSSQTYPRGGNAVPGLEPRTWPGPIVYYPSSPVRAIQAQVPGAQVSFHDGTDAAEAAHAAREADVAIVFGTQWASESIDVPLTLPGHQDALIAAVAAANPRTVVVLETGGPVLMPWVTQVPAILEAWYPGTEGGQAIANLLFGRVNPSGRLPITFPRDESQLPRPRLDGNGLRPGTPFSVDYFEGARVGYRWFDANNLEPLFPFGYGLTYTQFEYDRLRAGVDGQDLVVSFRVENKGPRRGRDVPQVYVSPAGGGWEAPRRLAGFASVELEPGGDQMVTLSVDPRTLATWDTAAREWRIARGAYRVMVGTHSRDVKETETVHLPERRLPAGWRPGS</sequence>
<protein>
    <submittedName>
        <fullName evidence="4">Glycosyl hydrolase</fullName>
    </submittedName>
</protein>
<dbReference type="InterPro" id="IPR036881">
    <property type="entry name" value="Glyco_hydro_3_C_sf"/>
</dbReference>
<name>A0ABQ2F1C4_9DEIO</name>
<evidence type="ECO:0000259" key="3">
    <source>
        <dbReference type="SMART" id="SM01217"/>
    </source>
</evidence>
<dbReference type="GO" id="GO:0016787">
    <property type="term" value="F:hydrolase activity"/>
    <property type="evidence" value="ECO:0007669"/>
    <property type="project" value="UniProtKB-KW"/>
</dbReference>
<accession>A0ABQ2F1C4</accession>
<reference evidence="5" key="1">
    <citation type="journal article" date="2019" name="Int. J. Syst. Evol. Microbiol.">
        <title>The Global Catalogue of Microorganisms (GCM) 10K type strain sequencing project: providing services to taxonomists for standard genome sequencing and annotation.</title>
        <authorList>
            <consortium name="The Broad Institute Genomics Platform"/>
            <consortium name="The Broad Institute Genome Sequencing Center for Infectious Disease"/>
            <person name="Wu L."/>
            <person name="Ma J."/>
        </authorList>
    </citation>
    <scope>NUCLEOTIDE SEQUENCE [LARGE SCALE GENOMIC DNA]</scope>
    <source>
        <strain evidence="5">JCM 30331</strain>
    </source>
</reference>
<dbReference type="Pfam" id="PF01915">
    <property type="entry name" value="Glyco_hydro_3_C"/>
    <property type="match status" value="1"/>
</dbReference>
<dbReference type="Gene3D" id="3.40.50.1700">
    <property type="entry name" value="Glycoside hydrolase family 3 C-terminal domain"/>
    <property type="match status" value="1"/>
</dbReference>
<dbReference type="InterPro" id="IPR013783">
    <property type="entry name" value="Ig-like_fold"/>
</dbReference>
<keyword evidence="2 4" id="KW-0378">Hydrolase</keyword>
<proteinExistence type="inferred from homology"/>
<dbReference type="PANTHER" id="PTHR42715">
    <property type="entry name" value="BETA-GLUCOSIDASE"/>
    <property type="match status" value="1"/>
</dbReference>
<dbReference type="SUPFAM" id="SSF51445">
    <property type="entry name" value="(Trans)glycosidases"/>
    <property type="match status" value="1"/>
</dbReference>
<dbReference type="InterPro" id="IPR050288">
    <property type="entry name" value="Cellulose_deg_GH3"/>
</dbReference>
<organism evidence="4 5">
    <name type="scientific">Deinococcus malanensis</name>
    <dbReference type="NCBI Taxonomy" id="1706855"/>
    <lineage>
        <taxon>Bacteria</taxon>
        <taxon>Thermotogati</taxon>
        <taxon>Deinococcota</taxon>
        <taxon>Deinococci</taxon>
        <taxon>Deinococcales</taxon>
        <taxon>Deinococcaceae</taxon>
        <taxon>Deinococcus</taxon>
    </lineage>
</organism>
<dbReference type="Gene3D" id="3.20.20.300">
    <property type="entry name" value="Glycoside hydrolase, family 3, N-terminal domain"/>
    <property type="match status" value="1"/>
</dbReference>
<dbReference type="SUPFAM" id="SSF52279">
    <property type="entry name" value="Beta-D-glucan exohydrolase, C-terminal domain"/>
    <property type="match status" value="1"/>
</dbReference>
<dbReference type="PRINTS" id="PR00133">
    <property type="entry name" value="GLHYDRLASE3"/>
</dbReference>
<evidence type="ECO:0000256" key="2">
    <source>
        <dbReference type="ARBA" id="ARBA00022801"/>
    </source>
</evidence>
<feature type="domain" description="Fibronectin type III-like" evidence="3">
    <location>
        <begin position="649"/>
        <end position="718"/>
    </location>
</feature>
<dbReference type="InterPro" id="IPR002772">
    <property type="entry name" value="Glyco_hydro_3_C"/>
</dbReference>
<gene>
    <name evidence="4" type="ORF">GCM10008955_36830</name>
</gene>
<comment type="similarity">
    <text evidence="1">Belongs to the glycosyl hydrolase 3 family.</text>
</comment>
<evidence type="ECO:0000313" key="4">
    <source>
        <dbReference type="EMBL" id="GGK39629.1"/>
    </source>
</evidence>
<dbReference type="Pfam" id="PF14310">
    <property type="entry name" value="Fn3-like"/>
    <property type="match status" value="1"/>
</dbReference>
<comment type="caution">
    <text evidence="4">The sequence shown here is derived from an EMBL/GenBank/DDBJ whole genome shotgun (WGS) entry which is preliminary data.</text>
</comment>
<dbReference type="RefSeq" id="WP_189011401.1">
    <property type="nucleotide sequence ID" value="NZ_BMPP01000020.1"/>
</dbReference>
<dbReference type="InterPro" id="IPR026891">
    <property type="entry name" value="Fn3-like"/>
</dbReference>
<dbReference type="SMART" id="SM01217">
    <property type="entry name" value="Fn3_like"/>
    <property type="match status" value="1"/>
</dbReference>
<evidence type="ECO:0000313" key="5">
    <source>
        <dbReference type="Proteomes" id="UP000647587"/>
    </source>
</evidence>
<keyword evidence="5" id="KW-1185">Reference proteome</keyword>
<dbReference type="Proteomes" id="UP000647587">
    <property type="component" value="Unassembled WGS sequence"/>
</dbReference>
<dbReference type="PANTHER" id="PTHR42715:SF10">
    <property type="entry name" value="BETA-GLUCOSIDASE"/>
    <property type="match status" value="1"/>
</dbReference>
<dbReference type="InterPro" id="IPR001764">
    <property type="entry name" value="Glyco_hydro_3_N"/>
</dbReference>
<dbReference type="Pfam" id="PF00933">
    <property type="entry name" value="Glyco_hydro_3"/>
    <property type="match status" value="1"/>
</dbReference>
<dbReference type="Gene3D" id="2.60.40.10">
    <property type="entry name" value="Immunoglobulins"/>
    <property type="match status" value="1"/>
</dbReference>
<dbReference type="InterPro" id="IPR036962">
    <property type="entry name" value="Glyco_hydro_3_N_sf"/>
</dbReference>
<dbReference type="EMBL" id="BMPP01000020">
    <property type="protein sequence ID" value="GGK39629.1"/>
    <property type="molecule type" value="Genomic_DNA"/>
</dbReference>
<evidence type="ECO:0000256" key="1">
    <source>
        <dbReference type="ARBA" id="ARBA00005336"/>
    </source>
</evidence>
<dbReference type="InterPro" id="IPR017853">
    <property type="entry name" value="GH"/>
</dbReference>